<reference evidence="3" key="2">
    <citation type="submission" date="2021-10" db="EMBL/GenBank/DDBJ databases">
        <title>Genome of Winogradskyella sp. E313.</title>
        <authorList>
            <person name="Zhou Y."/>
        </authorList>
    </citation>
    <scope>NUCLEOTIDE SEQUENCE</scope>
    <source>
        <strain evidence="3">E313</strain>
    </source>
</reference>
<keyword evidence="1" id="KW-1133">Transmembrane helix</keyword>
<dbReference type="RefSeq" id="WP_227477504.1">
    <property type="nucleotide sequence ID" value="NZ_JAFMPT010000014.1"/>
</dbReference>
<feature type="domain" description="EamA" evidence="2">
    <location>
        <begin position="15"/>
        <end position="137"/>
    </location>
</feature>
<dbReference type="EMBL" id="JAFMPT010000014">
    <property type="protein sequence ID" value="MCC1485013.1"/>
    <property type="molecule type" value="Genomic_DNA"/>
</dbReference>
<keyword evidence="1" id="KW-0472">Membrane</keyword>
<feature type="transmembrane region" description="Helical" evidence="1">
    <location>
        <begin position="175"/>
        <end position="195"/>
    </location>
</feature>
<feature type="transmembrane region" description="Helical" evidence="1">
    <location>
        <begin position="211"/>
        <end position="232"/>
    </location>
</feature>
<dbReference type="PANTHER" id="PTHR22911">
    <property type="entry name" value="ACYL-MALONYL CONDENSING ENZYME-RELATED"/>
    <property type="match status" value="1"/>
</dbReference>
<evidence type="ECO:0000256" key="1">
    <source>
        <dbReference type="SAM" id="Phobius"/>
    </source>
</evidence>
<keyword evidence="4" id="KW-1185">Reference proteome</keyword>
<evidence type="ECO:0000313" key="4">
    <source>
        <dbReference type="Proteomes" id="UP000778797"/>
    </source>
</evidence>
<sequence>MPNAKLKHYLHLHFLVFIAGFTAILGELISISSFSLVWFRMVIAGILMLLYIIITKKQLKIRPKVIIQLFVAGIIIAAHWVTFFESINQSNVSIALAMFSSGAFFASFLEPLFFKRQILWYEILFGFLVIAGVFLITQGELKYINGIILGLLSAVFSSLFGVINGKFILKHKASVISLYEFASGIIFLSLFIFLFNDGFDSSFFSLSQSDWFYIFILASICTAYAFIAAVEVMKYISPFTVILSYNLEPVYGITLALILFPEKEQMSSQFYYGAVLVICAVVLDAVVKNYKSRKIKAVK</sequence>
<feature type="transmembrane region" description="Helical" evidence="1">
    <location>
        <begin position="270"/>
        <end position="287"/>
    </location>
</feature>
<dbReference type="Proteomes" id="UP000778797">
    <property type="component" value="Unassembled WGS sequence"/>
</dbReference>
<organism evidence="3 4">
    <name type="scientific">Winogradskyella immobilis</name>
    <dbReference type="NCBI Taxonomy" id="2816852"/>
    <lineage>
        <taxon>Bacteria</taxon>
        <taxon>Pseudomonadati</taxon>
        <taxon>Bacteroidota</taxon>
        <taxon>Flavobacteriia</taxon>
        <taxon>Flavobacteriales</taxon>
        <taxon>Flavobacteriaceae</taxon>
        <taxon>Winogradskyella</taxon>
    </lineage>
</organism>
<feature type="transmembrane region" description="Helical" evidence="1">
    <location>
        <begin position="90"/>
        <end position="109"/>
    </location>
</feature>
<accession>A0ABS8EP81</accession>
<protein>
    <submittedName>
        <fullName evidence="3">EamA family transporter</fullName>
    </submittedName>
</protein>
<keyword evidence="1" id="KW-0812">Transmembrane</keyword>
<dbReference type="InterPro" id="IPR000620">
    <property type="entry name" value="EamA_dom"/>
</dbReference>
<dbReference type="SUPFAM" id="SSF103481">
    <property type="entry name" value="Multidrug resistance efflux transporter EmrE"/>
    <property type="match status" value="2"/>
</dbReference>
<feature type="transmembrane region" description="Helical" evidence="1">
    <location>
        <begin position="239"/>
        <end position="258"/>
    </location>
</feature>
<proteinExistence type="predicted"/>
<name>A0ABS8EP81_9FLAO</name>
<dbReference type="Pfam" id="PF00892">
    <property type="entry name" value="EamA"/>
    <property type="match status" value="2"/>
</dbReference>
<feature type="transmembrane region" description="Helical" evidence="1">
    <location>
        <begin position="118"/>
        <end position="137"/>
    </location>
</feature>
<feature type="transmembrane region" description="Helical" evidence="1">
    <location>
        <begin position="12"/>
        <end position="31"/>
    </location>
</feature>
<feature type="transmembrane region" description="Helical" evidence="1">
    <location>
        <begin position="143"/>
        <end position="163"/>
    </location>
</feature>
<dbReference type="PANTHER" id="PTHR22911:SF79">
    <property type="entry name" value="MOBA-LIKE NTP TRANSFERASE DOMAIN-CONTAINING PROTEIN"/>
    <property type="match status" value="1"/>
</dbReference>
<reference evidence="3" key="1">
    <citation type="submission" date="2021-03" db="EMBL/GenBank/DDBJ databases">
        <authorList>
            <person name="Ping X."/>
        </authorList>
    </citation>
    <scope>NUCLEOTIDE SEQUENCE</scope>
    <source>
        <strain evidence="3">E313</strain>
    </source>
</reference>
<gene>
    <name evidence="3" type="ORF">J1C55_10455</name>
</gene>
<evidence type="ECO:0000259" key="2">
    <source>
        <dbReference type="Pfam" id="PF00892"/>
    </source>
</evidence>
<dbReference type="InterPro" id="IPR037185">
    <property type="entry name" value="EmrE-like"/>
</dbReference>
<feature type="transmembrane region" description="Helical" evidence="1">
    <location>
        <begin position="66"/>
        <end position="84"/>
    </location>
</feature>
<evidence type="ECO:0000313" key="3">
    <source>
        <dbReference type="EMBL" id="MCC1485013.1"/>
    </source>
</evidence>
<feature type="domain" description="EamA" evidence="2">
    <location>
        <begin position="145"/>
        <end position="283"/>
    </location>
</feature>
<feature type="transmembrane region" description="Helical" evidence="1">
    <location>
        <begin position="37"/>
        <end position="54"/>
    </location>
</feature>
<comment type="caution">
    <text evidence="3">The sequence shown here is derived from an EMBL/GenBank/DDBJ whole genome shotgun (WGS) entry which is preliminary data.</text>
</comment>